<dbReference type="AlphaFoldDB" id="A0A679AJ92"/>
<organism evidence="2">
    <name type="scientific">Oryza sativa subsp. indica</name>
    <name type="common">Rice</name>
    <dbReference type="NCBI Taxonomy" id="39946"/>
    <lineage>
        <taxon>Eukaryota</taxon>
        <taxon>Viridiplantae</taxon>
        <taxon>Streptophyta</taxon>
        <taxon>Embryophyta</taxon>
        <taxon>Tracheophyta</taxon>
        <taxon>Spermatophyta</taxon>
        <taxon>Magnoliopsida</taxon>
        <taxon>Liliopsida</taxon>
        <taxon>Poales</taxon>
        <taxon>Poaceae</taxon>
        <taxon>BOP clade</taxon>
        <taxon>Oryzoideae</taxon>
        <taxon>Oryzeae</taxon>
        <taxon>Oryzinae</taxon>
        <taxon>Oryza</taxon>
        <taxon>Oryza sativa</taxon>
    </lineage>
</organism>
<accession>A0A679AJ92</accession>
<protein>
    <submittedName>
        <fullName evidence="2">Uncharacterized protein</fullName>
    </submittedName>
</protein>
<gene>
    <name evidence="2" type="primary">K0339E09.18</name>
</gene>
<name>A0A679AJ92_ORYSI</name>
<evidence type="ECO:0000313" key="2">
    <source>
        <dbReference type="EMBL" id="BAU59080.1"/>
    </source>
</evidence>
<sequence>MVSKADLTARFRATILLLFQCRPFIFELGSEFAREDSPDTPERGSWCVQPRHLGSHEEEDEQVQFPGDFMNRDDYRWAG</sequence>
<reference evidence="2" key="1">
    <citation type="submission" date="2009-05" db="EMBL/GenBank/DDBJ databases">
        <title>Oryza sativa Indica Group genomic DNA, chromosome 11, BAC clone:K0339E09, cultivar:Kasalath.</title>
        <authorList>
            <person name="Matsumoto T."/>
            <person name="Wu J."/>
            <person name="Kanamori H."/>
        </authorList>
    </citation>
    <scope>NUCLEOTIDE SEQUENCE</scope>
</reference>
<dbReference type="EMBL" id="AP011483">
    <property type="protein sequence ID" value="BAU59080.1"/>
    <property type="molecule type" value="Genomic_DNA"/>
</dbReference>
<feature type="region of interest" description="Disordered" evidence="1">
    <location>
        <begin position="34"/>
        <end position="65"/>
    </location>
</feature>
<proteinExistence type="predicted"/>
<evidence type="ECO:0000256" key="1">
    <source>
        <dbReference type="SAM" id="MobiDB-lite"/>
    </source>
</evidence>